<feature type="transmembrane region" description="Helical" evidence="7">
    <location>
        <begin position="219"/>
        <end position="239"/>
    </location>
</feature>
<proteinExistence type="inferred from homology"/>
<sequence length="503" mass="56676">MDSIWSDAPPEPRSRRANNPTLLFSWWCTIFSAVIILMRLAGRKSRLNALFTEDKVMALSMIPLFIRMGLIHVVLIFGTNNVDTTDLTDLQIQRREHGSRIVLAARIFYAMFIWMSKYTVSEFLKRTFYNTWRQSYEWVLRGIRIFLFCTFFAVVIATLAECQPVTHYWQVVPDPGPHCRQGFAQLITMGAADIITDILLVAFPISIVIRAQLSKSRKFFLVLLFSASLILIGITGARVPQVIEKLGRQQYRTVWASIEILVSTFVSNAVILGSFVRGTGVKKNKYRAQSVSDSIERAPTRRMTQPIACESDEDLFRSIGCRMPPELQEEVEQYPIPAKPVFYDLEKGDPDDKLPEEFSTERRDSRWDRAHARPSRDESVSPHSPRAPRVPQSPSRGGTRDLVAFLRQSAQQRRPTPPPTSNPRSSPTDMQISDVGGLLGGGGSRQSTPEPTGITHASRALLSDLGVLFSNHSRSSSRRDVSRRPDAHEGESMELKDVGGLLK</sequence>
<feature type="transmembrane region" description="Helical" evidence="7">
    <location>
        <begin position="254"/>
        <end position="276"/>
    </location>
</feature>
<keyword evidence="3 7" id="KW-1133">Transmembrane helix</keyword>
<evidence type="ECO:0000259" key="8">
    <source>
        <dbReference type="Pfam" id="PF20684"/>
    </source>
</evidence>
<keyword evidence="4 7" id="KW-0472">Membrane</keyword>
<evidence type="ECO:0000313" key="10">
    <source>
        <dbReference type="Proteomes" id="UP000809789"/>
    </source>
</evidence>
<dbReference type="Proteomes" id="UP000809789">
    <property type="component" value="Unassembled WGS sequence"/>
</dbReference>
<reference evidence="9" key="1">
    <citation type="submission" date="2021-07" db="EMBL/GenBank/DDBJ databases">
        <title>Elsinoe batatas strain:CRI-CJ2 Genome sequencing and assembly.</title>
        <authorList>
            <person name="Huang L."/>
        </authorList>
    </citation>
    <scope>NUCLEOTIDE SEQUENCE</scope>
    <source>
        <strain evidence="9">CRI-CJ2</strain>
    </source>
</reference>
<dbReference type="EMBL" id="JAESVG020000003">
    <property type="protein sequence ID" value="KAG8628663.1"/>
    <property type="molecule type" value="Genomic_DNA"/>
</dbReference>
<feature type="transmembrane region" description="Helical" evidence="7">
    <location>
        <begin position="58"/>
        <end position="78"/>
    </location>
</feature>
<evidence type="ECO:0000256" key="2">
    <source>
        <dbReference type="ARBA" id="ARBA00022692"/>
    </source>
</evidence>
<evidence type="ECO:0000256" key="1">
    <source>
        <dbReference type="ARBA" id="ARBA00004141"/>
    </source>
</evidence>
<dbReference type="OrthoDB" id="5398233at2759"/>
<dbReference type="InterPro" id="IPR052337">
    <property type="entry name" value="SAT4-like"/>
</dbReference>
<comment type="subcellular location">
    <subcellularLocation>
        <location evidence="1">Membrane</location>
        <topology evidence="1">Multi-pass membrane protein</topology>
    </subcellularLocation>
</comment>
<accession>A0A8K0PIM6</accession>
<feature type="transmembrane region" description="Helical" evidence="7">
    <location>
        <begin position="183"/>
        <end position="207"/>
    </location>
</feature>
<dbReference type="InterPro" id="IPR049326">
    <property type="entry name" value="Rhodopsin_dom_fungi"/>
</dbReference>
<protein>
    <recommendedName>
        <fullName evidence="8">Rhodopsin domain-containing protein</fullName>
    </recommendedName>
</protein>
<dbReference type="AlphaFoldDB" id="A0A8K0PIM6"/>
<name>A0A8K0PIM6_9PEZI</name>
<dbReference type="PANTHER" id="PTHR33048">
    <property type="entry name" value="PTH11-LIKE INTEGRAL MEMBRANE PROTEIN (AFU_ORTHOLOGUE AFUA_5G11245)"/>
    <property type="match status" value="1"/>
</dbReference>
<feature type="compositionally biased region" description="Basic and acidic residues" evidence="6">
    <location>
        <begin position="344"/>
        <end position="380"/>
    </location>
</feature>
<feature type="domain" description="Rhodopsin" evidence="8">
    <location>
        <begin position="38"/>
        <end position="267"/>
    </location>
</feature>
<feature type="transmembrane region" description="Helical" evidence="7">
    <location>
        <begin position="138"/>
        <end position="160"/>
    </location>
</feature>
<feature type="compositionally biased region" description="Basic and acidic residues" evidence="6">
    <location>
        <begin position="477"/>
        <end position="497"/>
    </location>
</feature>
<comment type="similarity">
    <text evidence="5">Belongs to the SAT4 family.</text>
</comment>
<organism evidence="9 10">
    <name type="scientific">Elsinoe batatas</name>
    <dbReference type="NCBI Taxonomy" id="2601811"/>
    <lineage>
        <taxon>Eukaryota</taxon>
        <taxon>Fungi</taxon>
        <taxon>Dikarya</taxon>
        <taxon>Ascomycota</taxon>
        <taxon>Pezizomycotina</taxon>
        <taxon>Dothideomycetes</taxon>
        <taxon>Dothideomycetidae</taxon>
        <taxon>Myriangiales</taxon>
        <taxon>Elsinoaceae</taxon>
        <taxon>Elsinoe</taxon>
    </lineage>
</organism>
<feature type="transmembrane region" description="Helical" evidence="7">
    <location>
        <begin position="20"/>
        <end position="38"/>
    </location>
</feature>
<comment type="caution">
    <text evidence="9">The sequence shown here is derived from an EMBL/GenBank/DDBJ whole genome shotgun (WGS) entry which is preliminary data.</text>
</comment>
<dbReference type="PANTHER" id="PTHR33048:SF19">
    <property type="entry name" value="MEMBRANE PROTEIN PTH11-LIKE, PUTATIVE (AFU_ORTHOLOGUE AFUA_1G14080)-RELATED"/>
    <property type="match status" value="1"/>
</dbReference>
<evidence type="ECO:0000256" key="6">
    <source>
        <dbReference type="SAM" id="MobiDB-lite"/>
    </source>
</evidence>
<keyword evidence="10" id="KW-1185">Reference proteome</keyword>
<dbReference type="Pfam" id="PF20684">
    <property type="entry name" value="Fung_rhodopsin"/>
    <property type="match status" value="1"/>
</dbReference>
<evidence type="ECO:0000256" key="5">
    <source>
        <dbReference type="ARBA" id="ARBA00038359"/>
    </source>
</evidence>
<evidence type="ECO:0000256" key="7">
    <source>
        <dbReference type="SAM" id="Phobius"/>
    </source>
</evidence>
<gene>
    <name evidence="9" type="ORF">KVT40_002528</name>
</gene>
<evidence type="ECO:0000256" key="3">
    <source>
        <dbReference type="ARBA" id="ARBA00022989"/>
    </source>
</evidence>
<keyword evidence="2 7" id="KW-0812">Transmembrane</keyword>
<dbReference type="GO" id="GO:0016020">
    <property type="term" value="C:membrane"/>
    <property type="evidence" value="ECO:0007669"/>
    <property type="project" value="UniProtKB-SubCell"/>
</dbReference>
<evidence type="ECO:0000256" key="4">
    <source>
        <dbReference type="ARBA" id="ARBA00023136"/>
    </source>
</evidence>
<evidence type="ECO:0000313" key="9">
    <source>
        <dbReference type="EMBL" id="KAG8628663.1"/>
    </source>
</evidence>
<feature type="region of interest" description="Disordered" evidence="6">
    <location>
        <begin position="342"/>
        <end position="503"/>
    </location>
</feature>